<protein>
    <submittedName>
        <fullName evidence="1">Uncharacterized protein</fullName>
    </submittedName>
</protein>
<accession>A0A1F6G7C6</accession>
<reference evidence="1 2" key="1">
    <citation type="journal article" date="2016" name="Nat. Commun.">
        <title>Thousands of microbial genomes shed light on interconnected biogeochemical processes in an aquifer system.</title>
        <authorList>
            <person name="Anantharaman K."/>
            <person name="Brown C.T."/>
            <person name="Hug L.A."/>
            <person name="Sharon I."/>
            <person name="Castelle C.J."/>
            <person name="Probst A.J."/>
            <person name="Thomas B.C."/>
            <person name="Singh A."/>
            <person name="Wilkins M.J."/>
            <person name="Karaoz U."/>
            <person name="Brodie E.L."/>
            <person name="Williams K.H."/>
            <person name="Hubbard S.S."/>
            <person name="Banfield J.F."/>
        </authorList>
    </citation>
    <scope>NUCLEOTIDE SEQUENCE [LARGE SCALE GENOMIC DNA]</scope>
</reference>
<proteinExistence type="predicted"/>
<evidence type="ECO:0000313" key="1">
    <source>
        <dbReference type="EMBL" id="OGG94013.1"/>
    </source>
</evidence>
<dbReference type="AlphaFoldDB" id="A0A1F6G7C6"/>
<name>A0A1F6G7C6_9PROT</name>
<gene>
    <name evidence="1" type="ORF">A2527_09160</name>
</gene>
<organism evidence="1 2">
    <name type="scientific">Candidatus Lambdaproteobacteria bacterium RIFOXYD2_FULL_50_16</name>
    <dbReference type="NCBI Taxonomy" id="1817772"/>
    <lineage>
        <taxon>Bacteria</taxon>
        <taxon>Pseudomonadati</taxon>
        <taxon>Pseudomonadota</taxon>
        <taxon>Candidatus Lambdaproteobacteria</taxon>
    </lineage>
</organism>
<comment type="caution">
    <text evidence="1">The sequence shown here is derived from an EMBL/GenBank/DDBJ whole genome shotgun (WGS) entry which is preliminary data.</text>
</comment>
<sequence>MGWEGEVGFGLNYKGEPMAKLYHFDIYTKAHPTGFPTFSLTKTALKFVKHEAFGLVLRFAYHSSNPRDRGREVEVILPAQAIDRIERWDHSN</sequence>
<dbReference type="Proteomes" id="UP000178449">
    <property type="component" value="Unassembled WGS sequence"/>
</dbReference>
<evidence type="ECO:0000313" key="2">
    <source>
        <dbReference type="Proteomes" id="UP000178449"/>
    </source>
</evidence>
<dbReference type="EMBL" id="MFNE01000043">
    <property type="protein sequence ID" value="OGG94013.1"/>
    <property type="molecule type" value="Genomic_DNA"/>
</dbReference>